<feature type="compositionally biased region" description="Acidic residues" evidence="1">
    <location>
        <begin position="269"/>
        <end position="299"/>
    </location>
</feature>
<feature type="transmembrane region" description="Helical" evidence="2">
    <location>
        <begin position="54"/>
        <end position="74"/>
    </location>
</feature>
<evidence type="ECO:0000256" key="1">
    <source>
        <dbReference type="SAM" id="MobiDB-lite"/>
    </source>
</evidence>
<feature type="transmembrane region" description="Helical" evidence="2">
    <location>
        <begin position="155"/>
        <end position="172"/>
    </location>
</feature>
<feature type="compositionally biased region" description="Basic residues" evidence="1">
    <location>
        <begin position="1"/>
        <end position="10"/>
    </location>
</feature>
<evidence type="ECO:0000313" key="3">
    <source>
        <dbReference type="EMBL" id="XBH22367.1"/>
    </source>
</evidence>
<keyword evidence="2" id="KW-1133">Transmembrane helix</keyword>
<proteinExistence type="predicted"/>
<accession>A0AAU7DZ94</accession>
<sequence>MAEKPKKKVVRAQPVPAASSKSSGSSASKKKDDLPEVTWKATPQAKAEAGKLRLFAWVAWILAIAGEAFAIFWVLRQPEIRTWLLIVMLVVVGALALGGSLLWKKANRLDPASKRDKIRFFVQNQLGAIITVIAFLPLIIMIFLNKDMDGKQKGIAGGIGIAIMLVVGYFASDFDAPSQEQYSDEARIVMELTGKDEVFWTKSGSVFHLCDSVSDVSKESKDGNIYFGTVAEAHAAGKSRLTKKVESEINQCGLDINDYNPNPVSGTDTPEDTDVQEGTDTDGGVEETDTEEPSEEPTE</sequence>
<reference evidence="3" key="1">
    <citation type="submission" date="2024-02" db="EMBL/GenBank/DDBJ databases">
        <title>Tomenella chthoni gen. nov. sp. nov., a member of the family Jonesiaceae isolated from bat guano.</title>
        <authorList>
            <person name="Miller S.L."/>
            <person name="King J."/>
            <person name="Sankaranarayanan K."/>
            <person name="Lawson P.A."/>
        </authorList>
    </citation>
    <scope>NUCLEOTIDE SEQUENCE</scope>
    <source>
        <strain evidence="3">BS-20</strain>
    </source>
</reference>
<feature type="region of interest" description="Disordered" evidence="1">
    <location>
        <begin position="1"/>
        <end position="36"/>
    </location>
</feature>
<evidence type="ECO:0000256" key="2">
    <source>
        <dbReference type="SAM" id="Phobius"/>
    </source>
</evidence>
<dbReference type="AlphaFoldDB" id="A0AAU7DZ94"/>
<keyword evidence="2" id="KW-0472">Membrane</keyword>
<feature type="compositionally biased region" description="Low complexity" evidence="1">
    <location>
        <begin position="17"/>
        <end position="27"/>
    </location>
</feature>
<keyword evidence="2" id="KW-0812">Transmembrane</keyword>
<feature type="compositionally biased region" description="Polar residues" evidence="1">
    <location>
        <begin position="259"/>
        <end position="268"/>
    </location>
</feature>
<feature type="transmembrane region" description="Helical" evidence="2">
    <location>
        <begin position="124"/>
        <end position="143"/>
    </location>
</feature>
<protein>
    <submittedName>
        <fullName evidence="3">Uncharacterized protein</fullName>
    </submittedName>
</protein>
<feature type="transmembrane region" description="Helical" evidence="2">
    <location>
        <begin position="80"/>
        <end position="103"/>
    </location>
</feature>
<name>A0AAU7DZ94_9MICO</name>
<feature type="region of interest" description="Disordered" evidence="1">
    <location>
        <begin position="253"/>
        <end position="299"/>
    </location>
</feature>
<dbReference type="EMBL" id="CP146203">
    <property type="protein sequence ID" value="XBH22367.1"/>
    <property type="molecule type" value="Genomic_DNA"/>
</dbReference>
<organism evidence="3">
    <name type="scientific">Jonesiaceae bacterium BS-20</name>
    <dbReference type="NCBI Taxonomy" id="3120821"/>
    <lineage>
        <taxon>Bacteria</taxon>
        <taxon>Bacillati</taxon>
        <taxon>Actinomycetota</taxon>
        <taxon>Actinomycetes</taxon>
        <taxon>Micrococcales</taxon>
        <taxon>Jonesiaceae</taxon>
    </lineage>
</organism>
<gene>
    <name evidence="3" type="ORF">V5R04_03850</name>
</gene>